<name>A0A3B1BT65_9ZZZZ</name>
<organism evidence="7">
    <name type="scientific">hydrothermal vent metagenome</name>
    <dbReference type="NCBI Taxonomy" id="652676"/>
    <lineage>
        <taxon>unclassified sequences</taxon>
        <taxon>metagenomes</taxon>
        <taxon>ecological metagenomes</taxon>
    </lineage>
</organism>
<keyword evidence="4 7" id="KW-0808">Transferase</keyword>
<dbReference type="InterPro" id="IPR003699">
    <property type="entry name" value="QueA"/>
</dbReference>
<dbReference type="AlphaFoldDB" id="A0A3B1BT65"/>
<dbReference type="PANTHER" id="PTHR30307:SF0">
    <property type="entry name" value="S-ADENOSYLMETHIONINE:TRNA RIBOSYLTRANSFERASE-ISOMERASE"/>
    <property type="match status" value="1"/>
</dbReference>
<sequence length="344" mass="38054">MTSIDLFDYTLPDNLIAQHPASDRSSSRLMLLNRQDGSIGHSGFSSFPDMLNHGDTLVLNNTKVFPARLMAKRMSGAKVEILLIRQHDGSTWDAYVGGLKKIKPDETLLIGDGRVKLLEKLEGGAARFHFESEAEVERLIANFGLVPLPPYIKRDSGQSRQGDRERYQTVYARSKGSCAAPTAGLHFTDNILKQIIAKDIQIVEITLHVGPGTFKPVKSDTIEDHVMDREYYEISDAAAHAINDAKNAGRRIIAVGSTVTRTLESKAQENGLIAPGAGSTSLFITPGFKFRMADALLTNFHLPRSTLLILVSAFAGRGHVLKAYQEAIRERYRFYSYGDAMFIK</sequence>
<accession>A0A3B1BT65</accession>
<dbReference type="GO" id="GO:0051075">
    <property type="term" value="F:S-adenosylmethionine:tRNA ribosyltransferase-isomerase activity"/>
    <property type="evidence" value="ECO:0007669"/>
    <property type="project" value="UniProtKB-EC"/>
</dbReference>
<evidence type="ECO:0000256" key="2">
    <source>
        <dbReference type="ARBA" id="ARBA00011245"/>
    </source>
</evidence>
<reference evidence="7" key="1">
    <citation type="submission" date="2018-06" db="EMBL/GenBank/DDBJ databases">
        <authorList>
            <person name="Zhirakovskaya E."/>
        </authorList>
    </citation>
    <scope>NUCLEOTIDE SEQUENCE</scope>
</reference>
<protein>
    <submittedName>
        <fullName evidence="7">S-adenosylmethionine:tRNA ribosyltransferase-isomerase</fullName>
        <ecNumber evidence="7">2.4.99.17</ecNumber>
    </submittedName>
</protein>
<dbReference type="HAMAP" id="MF_00113">
    <property type="entry name" value="QueA"/>
    <property type="match status" value="1"/>
</dbReference>
<evidence type="ECO:0000256" key="4">
    <source>
        <dbReference type="ARBA" id="ARBA00022679"/>
    </source>
</evidence>
<dbReference type="InterPro" id="IPR042119">
    <property type="entry name" value="QueA_dom2"/>
</dbReference>
<dbReference type="Gene3D" id="2.40.10.240">
    <property type="entry name" value="QueA-like"/>
    <property type="match status" value="1"/>
</dbReference>
<keyword evidence="3" id="KW-0963">Cytoplasm</keyword>
<gene>
    <name evidence="7" type="ORF">MNBD_NITROSPINAE03-2028</name>
</gene>
<dbReference type="EC" id="2.4.99.17" evidence="7"/>
<dbReference type="NCBIfam" id="TIGR00113">
    <property type="entry name" value="queA"/>
    <property type="match status" value="1"/>
</dbReference>
<dbReference type="SUPFAM" id="SSF111337">
    <property type="entry name" value="QueA-like"/>
    <property type="match status" value="1"/>
</dbReference>
<keyword evidence="7" id="KW-0413">Isomerase</keyword>
<dbReference type="Pfam" id="PF02547">
    <property type="entry name" value="Queuosine_synth"/>
    <property type="match status" value="1"/>
</dbReference>
<dbReference type="EMBL" id="UOGB01000001">
    <property type="protein sequence ID" value="VAX15044.1"/>
    <property type="molecule type" value="Genomic_DNA"/>
</dbReference>
<dbReference type="NCBIfam" id="NF001140">
    <property type="entry name" value="PRK00147.1"/>
    <property type="match status" value="1"/>
</dbReference>
<dbReference type="GO" id="GO:0005737">
    <property type="term" value="C:cytoplasm"/>
    <property type="evidence" value="ECO:0007669"/>
    <property type="project" value="UniProtKB-SubCell"/>
</dbReference>
<keyword evidence="6" id="KW-0671">Queuosine biosynthesis</keyword>
<dbReference type="InterPro" id="IPR042118">
    <property type="entry name" value="QueA_dom1"/>
</dbReference>
<evidence type="ECO:0000256" key="1">
    <source>
        <dbReference type="ARBA" id="ARBA00004496"/>
    </source>
</evidence>
<keyword evidence="7" id="KW-0328">Glycosyltransferase</keyword>
<dbReference type="FunFam" id="3.40.1780.10:FF:000001">
    <property type="entry name" value="S-adenosylmethionine:tRNA ribosyltransferase-isomerase"/>
    <property type="match status" value="1"/>
</dbReference>
<proteinExistence type="inferred from homology"/>
<dbReference type="GO" id="GO:0008616">
    <property type="term" value="P:tRNA queuosine(34) biosynthetic process"/>
    <property type="evidence" value="ECO:0007669"/>
    <property type="project" value="UniProtKB-KW"/>
</dbReference>
<dbReference type="PANTHER" id="PTHR30307">
    <property type="entry name" value="S-ADENOSYLMETHIONINE:TRNA RIBOSYLTRANSFERASE-ISOMERASE"/>
    <property type="match status" value="1"/>
</dbReference>
<comment type="subcellular location">
    <subcellularLocation>
        <location evidence="1">Cytoplasm</location>
    </subcellularLocation>
</comment>
<evidence type="ECO:0000256" key="3">
    <source>
        <dbReference type="ARBA" id="ARBA00022490"/>
    </source>
</evidence>
<evidence type="ECO:0000256" key="6">
    <source>
        <dbReference type="ARBA" id="ARBA00022785"/>
    </source>
</evidence>
<evidence type="ECO:0000256" key="5">
    <source>
        <dbReference type="ARBA" id="ARBA00022691"/>
    </source>
</evidence>
<dbReference type="InterPro" id="IPR036100">
    <property type="entry name" value="QueA_sf"/>
</dbReference>
<keyword evidence="5" id="KW-0949">S-adenosyl-L-methionine</keyword>
<dbReference type="Gene3D" id="3.40.1780.10">
    <property type="entry name" value="QueA-like"/>
    <property type="match status" value="1"/>
</dbReference>
<dbReference type="FunFam" id="2.40.10.240:FF:000002">
    <property type="entry name" value="S-adenosylmethionine:tRNA ribosyltransferase-isomerase"/>
    <property type="match status" value="1"/>
</dbReference>
<comment type="subunit">
    <text evidence="2">Monomer.</text>
</comment>
<evidence type="ECO:0000313" key="7">
    <source>
        <dbReference type="EMBL" id="VAX15044.1"/>
    </source>
</evidence>